<accession>A0A6C0JDL8</accession>
<evidence type="ECO:0000313" key="4">
    <source>
        <dbReference type="EMBL" id="QHU03722.1"/>
    </source>
</evidence>
<dbReference type="Pfam" id="PF14312">
    <property type="entry name" value="FG-GAP_2"/>
    <property type="match status" value="7"/>
</dbReference>
<dbReference type="EMBL" id="MN740385">
    <property type="protein sequence ID" value="QHU03722.1"/>
    <property type="molecule type" value="Genomic_DNA"/>
</dbReference>
<dbReference type="InterPro" id="IPR011043">
    <property type="entry name" value="Gal_Oxase/kelch_b-propeller"/>
</dbReference>
<keyword evidence="3" id="KW-0325">Glycoprotein</keyword>
<dbReference type="Gene3D" id="2.130.10.130">
    <property type="entry name" value="Integrin alpha, N-terminal"/>
    <property type="match status" value="3"/>
</dbReference>
<dbReference type="PANTHER" id="PTHR36220">
    <property type="entry name" value="UNNAMED PRODUCT"/>
    <property type="match status" value="1"/>
</dbReference>
<evidence type="ECO:0000256" key="1">
    <source>
        <dbReference type="ARBA" id="ARBA00022729"/>
    </source>
</evidence>
<evidence type="ECO:0000256" key="3">
    <source>
        <dbReference type="ARBA" id="ARBA00023180"/>
    </source>
</evidence>
<dbReference type="InterPro" id="IPR013517">
    <property type="entry name" value="FG-GAP"/>
</dbReference>
<dbReference type="PANTHER" id="PTHR36220:SF1">
    <property type="entry name" value="GAMMA TUBULIN COMPLEX COMPONENT C-TERMINAL DOMAIN-CONTAINING PROTEIN"/>
    <property type="match status" value="1"/>
</dbReference>
<organism evidence="4">
    <name type="scientific">viral metagenome</name>
    <dbReference type="NCBI Taxonomy" id="1070528"/>
    <lineage>
        <taxon>unclassified sequences</taxon>
        <taxon>metagenomes</taxon>
        <taxon>organismal metagenomes</taxon>
    </lineage>
</organism>
<dbReference type="InterPro" id="IPR013519">
    <property type="entry name" value="Int_alpha_beta-p"/>
</dbReference>
<dbReference type="SUPFAM" id="SSF50965">
    <property type="entry name" value="Galactose oxidase, central domain"/>
    <property type="match status" value="1"/>
</dbReference>
<dbReference type="InterPro" id="IPR028994">
    <property type="entry name" value="Integrin_alpha_N"/>
</dbReference>
<keyword evidence="1" id="KW-0732">Signal</keyword>
<dbReference type="AlphaFoldDB" id="A0A6C0JDL8"/>
<keyword evidence="2" id="KW-0677">Repeat</keyword>
<reference evidence="4" key="1">
    <citation type="journal article" date="2020" name="Nature">
        <title>Giant virus diversity and host interactions through global metagenomics.</title>
        <authorList>
            <person name="Schulz F."/>
            <person name="Roux S."/>
            <person name="Paez-Espino D."/>
            <person name="Jungbluth S."/>
            <person name="Walsh D.A."/>
            <person name="Denef V.J."/>
            <person name="McMahon K.D."/>
            <person name="Konstantinidis K.T."/>
            <person name="Eloe-Fadrosh E.A."/>
            <person name="Kyrpides N.C."/>
            <person name="Woyke T."/>
        </authorList>
    </citation>
    <scope>NUCLEOTIDE SEQUENCE</scope>
    <source>
        <strain evidence="4">GVMAG-M-3300027206-1</strain>
    </source>
</reference>
<proteinExistence type="predicted"/>
<name>A0A6C0JDL8_9ZZZZ</name>
<protein>
    <submittedName>
        <fullName evidence="4">Uncharacterized protein</fullName>
    </submittedName>
</protein>
<sequence>MASTNIQVFSGDVETPRFTAENATVTQQLTVDDTLRITGGSSDPANFVDVSFQKEVGPYYLNGSKLQASDKQQDDRFGYSVAISEDGSTAIVGSIFEDATSGNGGAAYIFTLSGTTWSEQQKITGTQVFSGGSGVRFGHSVSISDDGNTVLVGSPGDGAGGGYAGAAHIFTRSGTTWSEQQKIQALDRSTSDEFGYSVSISKDSLTAIVGAPFEDVGSTATSHGSAYIFTRSGTTWSQQQKIQSTDIQQGDQFGQSVAINGDGNTVIVGVEREDTGGTSAGAAYIFTRSGTTWSQQQKIQASDKQQGDLYGHSVSISDDGNTAIVGANLEDFVSSGGGPDAGSAYVYTRSGTTWSQQTKLLASDRQQGDQFGISVAISGDGNKAIVGSSREDQYGTDAGAAYIYNRSGTTWSQQQKISASDRQVSDQFGMSVAISGNSITVIVGAAFEDTGGTSAGAAYTMAIPVYPRLYLTGGIRTANGSLLSFTGQHICFPEGPVERGLVVSANRNKFMNLNGPLSTGLSAIKSSESLPIVSLSNVMNDTNIFGVVDSVESASLLRTQRVGGTVIENKKESGDNRVIVNSLGEGAMWVVNTNGNISSGDYITTSNINGYGHKQDDDILHSYTVAKITMDCDFNPQELPIQVIKKDENGNNVLDKYGRLQWEDTDNTQKVYRIKYLKVDGNETDQANAVCTAAYVGCTYHCG</sequence>
<evidence type="ECO:0000256" key="2">
    <source>
        <dbReference type="ARBA" id="ARBA00022737"/>
    </source>
</evidence>
<dbReference type="SMART" id="SM00191">
    <property type="entry name" value="Int_alpha"/>
    <property type="match status" value="6"/>
</dbReference>
<dbReference type="PROSITE" id="PS51470">
    <property type="entry name" value="FG_GAP"/>
    <property type="match status" value="3"/>
</dbReference>